<dbReference type="Proteomes" id="UP000054379">
    <property type="component" value="Unassembled WGS sequence"/>
</dbReference>
<feature type="transmembrane region" description="Helical" evidence="6">
    <location>
        <begin position="56"/>
        <end position="77"/>
    </location>
</feature>
<dbReference type="GO" id="GO:0005886">
    <property type="term" value="C:plasma membrane"/>
    <property type="evidence" value="ECO:0007669"/>
    <property type="project" value="TreeGrafter"/>
</dbReference>
<keyword evidence="2" id="KW-0813">Transport</keyword>
<reference evidence="7 8" key="1">
    <citation type="submission" date="2014-04" db="EMBL/GenBank/DDBJ databases">
        <title>Genome evolution of avian class.</title>
        <authorList>
            <person name="Zhang G."/>
            <person name="Li C."/>
        </authorList>
    </citation>
    <scope>NUCLEOTIDE SEQUENCE [LARGE SCALE GENOMIC DNA]</scope>
    <source>
        <strain evidence="7">BGI_N329</strain>
    </source>
</reference>
<comment type="subcellular location">
    <subcellularLocation>
        <location evidence="1">Membrane</location>
        <topology evidence="1">Multi-pass membrane protein</topology>
    </subcellularLocation>
</comment>
<evidence type="ECO:0000256" key="2">
    <source>
        <dbReference type="ARBA" id="ARBA00022448"/>
    </source>
</evidence>
<dbReference type="GO" id="GO:0042995">
    <property type="term" value="C:cell projection"/>
    <property type="evidence" value="ECO:0007669"/>
    <property type="project" value="TreeGrafter"/>
</dbReference>
<sequence>DNVEDMIGFRPWPLIKICWLVFTPGLCLAVFLFSLIKYTPLKYNNSYVYPPWGYVVGWLMALSSMVCIPLYAIFILLKTKGSLKQVLGLWSLGVTVTLWGH</sequence>
<dbReference type="GO" id="GO:0005332">
    <property type="term" value="F:gamma-aminobutyric acid:sodium:chloride symporter activity"/>
    <property type="evidence" value="ECO:0007669"/>
    <property type="project" value="TreeGrafter"/>
</dbReference>
<dbReference type="AlphaFoldDB" id="A0A091PJ86"/>
<feature type="non-terminal residue" evidence="7">
    <location>
        <position position="1"/>
    </location>
</feature>
<evidence type="ECO:0000313" key="7">
    <source>
        <dbReference type="EMBL" id="KFQ07987.1"/>
    </source>
</evidence>
<feature type="transmembrane region" description="Helical" evidence="6">
    <location>
        <begin position="17"/>
        <end position="36"/>
    </location>
</feature>
<dbReference type="InterPro" id="IPR037272">
    <property type="entry name" value="SNS_sf"/>
</dbReference>
<dbReference type="InterPro" id="IPR000175">
    <property type="entry name" value="Na/ntran_symport"/>
</dbReference>
<evidence type="ECO:0000313" key="8">
    <source>
        <dbReference type="Proteomes" id="UP000054379"/>
    </source>
</evidence>
<keyword evidence="5 6" id="KW-0472">Membrane</keyword>
<dbReference type="EMBL" id="KK660664">
    <property type="protein sequence ID" value="KFQ07987.1"/>
    <property type="molecule type" value="Genomic_DNA"/>
</dbReference>
<evidence type="ECO:0000256" key="5">
    <source>
        <dbReference type="ARBA" id="ARBA00023136"/>
    </source>
</evidence>
<feature type="non-terminal residue" evidence="7">
    <location>
        <position position="101"/>
    </location>
</feature>
<dbReference type="PANTHER" id="PTHR11616:SF118">
    <property type="entry name" value="SODIUM- AND CHLORIDE-DEPENDENT BETAINE TRANSPORTER"/>
    <property type="match status" value="1"/>
</dbReference>
<evidence type="ECO:0000256" key="3">
    <source>
        <dbReference type="ARBA" id="ARBA00022692"/>
    </source>
</evidence>
<dbReference type="PROSITE" id="PS50267">
    <property type="entry name" value="NA_NEUROTRAN_SYMP_3"/>
    <property type="match status" value="1"/>
</dbReference>
<name>A0A091PJ86_HALAL</name>
<organism evidence="7 8">
    <name type="scientific">Haliaeetus albicilla</name>
    <name type="common">White-tailed sea-eagle</name>
    <name type="synonym">Falco albicilla</name>
    <dbReference type="NCBI Taxonomy" id="8969"/>
    <lineage>
        <taxon>Eukaryota</taxon>
        <taxon>Metazoa</taxon>
        <taxon>Chordata</taxon>
        <taxon>Craniata</taxon>
        <taxon>Vertebrata</taxon>
        <taxon>Euteleostomi</taxon>
        <taxon>Archelosauria</taxon>
        <taxon>Archosauria</taxon>
        <taxon>Dinosauria</taxon>
        <taxon>Saurischia</taxon>
        <taxon>Theropoda</taxon>
        <taxon>Coelurosauria</taxon>
        <taxon>Aves</taxon>
        <taxon>Neognathae</taxon>
        <taxon>Neoaves</taxon>
        <taxon>Telluraves</taxon>
        <taxon>Accipitrimorphae</taxon>
        <taxon>Accipitriformes</taxon>
        <taxon>Accipitridae</taxon>
        <taxon>Accipitrinae</taxon>
        <taxon>Haliaeetus</taxon>
    </lineage>
</organism>
<evidence type="ECO:0000256" key="4">
    <source>
        <dbReference type="ARBA" id="ARBA00022989"/>
    </source>
</evidence>
<accession>A0A091PJ86</accession>
<evidence type="ECO:0000256" key="1">
    <source>
        <dbReference type="ARBA" id="ARBA00004141"/>
    </source>
</evidence>
<keyword evidence="3 6" id="KW-0812">Transmembrane</keyword>
<dbReference type="PANTHER" id="PTHR11616">
    <property type="entry name" value="SODIUM/CHLORIDE DEPENDENT TRANSPORTER"/>
    <property type="match status" value="1"/>
</dbReference>
<gene>
    <name evidence="7" type="ORF">N329_11664</name>
</gene>
<proteinExistence type="predicted"/>
<keyword evidence="4 6" id="KW-1133">Transmembrane helix</keyword>
<dbReference type="SUPFAM" id="SSF161070">
    <property type="entry name" value="SNF-like"/>
    <property type="match status" value="1"/>
</dbReference>
<dbReference type="Pfam" id="PF00209">
    <property type="entry name" value="SNF"/>
    <property type="match status" value="1"/>
</dbReference>
<evidence type="ECO:0000256" key="6">
    <source>
        <dbReference type="SAM" id="Phobius"/>
    </source>
</evidence>
<protein>
    <submittedName>
        <fullName evidence="7">Sodium-and chloride-dependent betaine transporter</fullName>
    </submittedName>
</protein>